<sequence length="285" mass="30857">MSSTAEILGHDVDVSRASDDLVRFCRSYFEAKSGTDVDVLMAHFARESVTYGDATVGWVFRDWKTLYDQFAELLAAWPAEAVAYPTRIVGDGDSGVVFFTDSPEMFGREVRAIGTVNLRDGKAVRWVDHWDGRSLTVAGVEKLRVPLDQFPGDFGEEAFGEPSVLRKLAAALSAGDADRVAALLGPNVVVEDLALHTLVTGRIAAHSFLRRTTLPYGAGLTVRHTVGNAQGGAFEWASADVPRGVTAVELDRQGLATRITSTWDSSLWTEHDLTTAQRATALGAE</sequence>
<dbReference type="Proteomes" id="UP000256913">
    <property type="component" value="Unassembled WGS sequence"/>
</dbReference>
<organism evidence="1 2">
    <name type="scientific">Asanoa ferruginea</name>
    <dbReference type="NCBI Taxonomy" id="53367"/>
    <lineage>
        <taxon>Bacteria</taxon>
        <taxon>Bacillati</taxon>
        <taxon>Actinomycetota</taxon>
        <taxon>Actinomycetes</taxon>
        <taxon>Micromonosporales</taxon>
        <taxon>Micromonosporaceae</taxon>
        <taxon>Asanoa</taxon>
    </lineage>
</organism>
<dbReference type="InterPro" id="IPR032710">
    <property type="entry name" value="NTF2-like_dom_sf"/>
</dbReference>
<dbReference type="EMBL" id="QUMQ01000001">
    <property type="protein sequence ID" value="REF99009.1"/>
    <property type="molecule type" value="Genomic_DNA"/>
</dbReference>
<dbReference type="AlphaFoldDB" id="A0A3D9ZQ57"/>
<keyword evidence="2" id="KW-1185">Reference proteome</keyword>
<accession>A0A3D9ZQ57</accession>
<evidence type="ECO:0008006" key="3">
    <source>
        <dbReference type="Google" id="ProtNLM"/>
    </source>
</evidence>
<dbReference type="OrthoDB" id="9124628at2"/>
<protein>
    <recommendedName>
        <fullName evidence="3">SnoaL-like protein</fullName>
    </recommendedName>
</protein>
<dbReference type="RefSeq" id="WP_116070229.1">
    <property type="nucleotide sequence ID" value="NZ_BONB01000004.1"/>
</dbReference>
<gene>
    <name evidence="1" type="ORF">DFJ67_5035</name>
</gene>
<dbReference type="Gene3D" id="3.10.450.50">
    <property type="match status" value="2"/>
</dbReference>
<dbReference type="SUPFAM" id="SSF54427">
    <property type="entry name" value="NTF2-like"/>
    <property type="match status" value="2"/>
</dbReference>
<evidence type="ECO:0000313" key="2">
    <source>
        <dbReference type="Proteomes" id="UP000256913"/>
    </source>
</evidence>
<comment type="caution">
    <text evidence="1">The sequence shown here is derived from an EMBL/GenBank/DDBJ whole genome shotgun (WGS) entry which is preliminary data.</text>
</comment>
<evidence type="ECO:0000313" key="1">
    <source>
        <dbReference type="EMBL" id="REF99009.1"/>
    </source>
</evidence>
<reference evidence="1 2" key="1">
    <citation type="submission" date="2018-08" db="EMBL/GenBank/DDBJ databases">
        <title>Sequencing the genomes of 1000 actinobacteria strains.</title>
        <authorList>
            <person name="Klenk H.-P."/>
        </authorList>
    </citation>
    <scope>NUCLEOTIDE SEQUENCE [LARGE SCALE GENOMIC DNA]</scope>
    <source>
        <strain evidence="1 2">DSM 44099</strain>
    </source>
</reference>
<name>A0A3D9ZQ57_9ACTN</name>
<proteinExistence type="predicted"/>